<dbReference type="Proteomes" id="UP000248961">
    <property type="component" value="Unassembled WGS sequence"/>
</dbReference>
<dbReference type="Pfam" id="PF11807">
    <property type="entry name" value="UstYa"/>
    <property type="match status" value="1"/>
</dbReference>
<dbReference type="EMBL" id="KZ824334">
    <property type="protein sequence ID" value="RAL07365.1"/>
    <property type="molecule type" value="Genomic_DNA"/>
</dbReference>
<dbReference type="RefSeq" id="XP_025546519.1">
    <property type="nucleotide sequence ID" value="XM_025692179.1"/>
</dbReference>
<dbReference type="AlphaFoldDB" id="A0A395HJK6"/>
<comment type="similarity">
    <text evidence="1">Belongs to the ustYa family.</text>
</comment>
<protein>
    <recommendedName>
        <fullName evidence="4">Tat pathway signal sequence</fullName>
    </recommendedName>
</protein>
<dbReference type="PANTHER" id="PTHR33365">
    <property type="entry name" value="YALI0B05434P"/>
    <property type="match status" value="1"/>
</dbReference>
<dbReference type="GO" id="GO:0043386">
    <property type="term" value="P:mycotoxin biosynthetic process"/>
    <property type="evidence" value="ECO:0007669"/>
    <property type="project" value="InterPro"/>
</dbReference>
<dbReference type="PANTHER" id="PTHR33365:SF12">
    <property type="entry name" value="TAT PATHWAY SIGNAL SEQUENCE"/>
    <property type="match status" value="1"/>
</dbReference>
<keyword evidence="3" id="KW-1185">Reference proteome</keyword>
<sequence length="189" mass="22211">IQYLLWQFNGTVGYPSPYAPRSFEEGPTPEIDEAWERFHARPMSVSLEVVEKSGENTDAVRLPDELGGGYLAWAEVNHQLHCLNLLRKAIYWDYYYDITRELQREPPEVYAHLDHCIEMMRQILMCNADTGLQLHHWVRGNPTPIPNSNTWHMCKDFESILDWTHRMQIPEREGYLPILPGSKIYDRQP</sequence>
<organism evidence="2 3">
    <name type="scientific">Aspergillus homomorphus (strain CBS 101889)</name>
    <dbReference type="NCBI Taxonomy" id="1450537"/>
    <lineage>
        <taxon>Eukaryota</taxon>
        <taxon>Fungi</taxon>
        <taxon>Dikarya</taxon>
        <taxon>Ascomycota</taxon>
        <taxon>Pezizomycotina</taxon>
        <taxon>Eurotiomycetes</taxon>
        <taxon>Eurotiomycetidae</taxon>
        <taxon>Eurotiales</taxon>
        <taxon>Aspergillaceae</taxon>
        <taxon>Aspergillus</taxon>
        <taxon>Aspergillus subgen. Circumdati</taxon>
    </lineage>
</organism>
<gene>
    <name evidence="2" type="ORF">BO97DRAFT_356685</name>
</gene>
<dbReference type="OrthoDB" id="3687641at2759"/>
<dbReference type="InterPro" id="IPR021765">
    <property type="entry name" value="UstYa-like"/>
</dbReference>
<proteinExistence type="inferred from homology"/>
<dbReference type="GeneID" id="37196468"/>
<accession>A0A395HJK6</accession>
<dbReference type="VEuPathDB" id="FungiDB:BO97DRAFT_356685"/>
<dbReference type="STRING" id="1450537.A0A395HJK6"/>
<evidence type="ECO:0000256" key="1">
    <source>
        <dbReference type="ARBA" id="ARBA00035112"/>
    </source>
</evidence>
<feature type="non-terminal residue" evidence="2">
    <location>
        <position position="1"/>
    </location>
</feature>
<evidence type="ECO:0000313" key="3">
    <source>
        <dbReference type="Proteomes" id="UP000248961"/>
    </source>
</evidence>
<evidence type="ECO:0000313" key="2">
    <source>
        <dbReference type="EMBL" id="RAL07365.1"/>
    </source>
</evidence>
<name>A0A395HJK6_ASPHC</name>
<evidence type="ECO:0008006" key="4">
    <source>
        <dbReference type="Google" id="ProtNLM"/>
    </source>
</evidence>
<reference evidence="2 3" key="1">
    <citation type="submission" date="2018-02" db="EMBL/GenBank/DDBJ databases">
        <title>The genomes of Aspergillus section Nigri reveals drivers in fungal speciation.</title>
        <authorList>
            <consortium name="DOE Joint Genome Institute"/>
            <person name="Vesth T.C."/>
            <person name="Nybo J."/>
            <person name="Theobald S."/>
            <person name="Brandl J."/>
            <person name="Frisvad J.C."/>
            <person name="Nielsen K.F."/>
            <person name="Lyhne E.K."/>
            <person name="Kogle M.E."/>
            <person name="Kuo A."/>
            <person name="Riley R."/>
            <person name="Clum A."/>
            <person name="Nolan M."/>
            <person name="Lipzen A."/>
            <person name="Salamov A."/>
            <person name="Henrissat B."/>
            <person name="Wiebenga A."/>
            <person name="De vries R.P."/>
            <person name="Grigoriev I.V."/>
            <person name="Mortensen U.H."/>
            <person name="Andersen M.R."/>
            <person name="Baker S.E."/>
        </authorList>
    </citation>
    <scope>NUCLEOTIDE SEQUENCE [LARGE SCALE GENOMIC DNA]</scope>
    <source>
        <strain evidence="2 3">CBS 101889</strain>
    </source>
</reference>